<name>A0A175VNU8_9PEZI</name>
<proteinExistence type="predicted"/>
<dbReference type="VEuPathDB" id="FungiDB:MMYC01_210706"/>
<reference evidence="1 2" key="1">
    <citation type="journal article" date="2016" name="Genome Announc.">
        <title>Genome Sequence of Madurella mycetomatis mm55, Isolated from a Human Mycetoma Case in Sudan.</title>
        <authorList>
            <person name="Smit S."/>
            <person name="Derks M.F."/>
            <person name="Bervoets S."/>
            <person name="Fahal A."/>
            <person name="van Leeuwen W."/>
            <person name="van Belkum A."/>
            <person name="van de Sande W.W."/>
        </authorList>
    </citation>
    <scope>NUCLEOTIDE SEQUENCE [LARGE SCALE GENOMIC DNA]</scope>
    <source>
        <strain evidence="2">mm55</strain>
    </source>
</reference>
<dbReference type="AlphaFoldDB" id="A0A175VNU8"/>
<keyword evidence="2" id="KW-1185">Reference proteome</keyword>
<dbReference type="Proteomes" id="UP000078237">
    <property type="component" value="Unassembled WGS sequence"/>
</dbReference>
<dbReference type="EMBL" id="LCTW02000592">
    <property type="protein sequence ID" value="KXX72962.1"/>
    <property type="molecule type" value="Genomic_DNA"/>
</dbReference>
<gene>
    <name evidence="1" type="ORF">MMYC01_210706</name>
</gene>
<dbReference type="OrthoDB" id="3528001at2759"/>
<comment type="caution">
    <text evidence="1">The sequence shown here is derived from an EMBL/GenBank/DDBJ whole genome shotgun (WGS) entry which is preliminary data.</text>
</comment>
<evidence type="ECO:0000313" key="2">
    <source>
        <dbReference type="Proteomes" id="UP000078237"/>
    </source>
</evidence>
<sequence length="78" mass="8625">MDFANPNAFHQALQHQEQRIAALEGQLAALSATKARPRPILPDPEKFTGVHYDTWLPLIKAKLNIDSEAIGNSNKASF</sequence>
<organism evidence="1 2">
    <name type="scientific">Madurella mycetomatis</name>
    <dbReference type="NCBI Taxonomy" id="100816"/>
    <lineage>
        <taxon>Eukaryota</taxon>
        <taxon>Fungi</taxon>
        <taxon>Dikarya</taxon>
        <taxon>Ascomycota</taxon>
        <taxon>Pezizomycotina</taxon>
        <taxon>Sordariomycetes</taxon>
        <taxon>Sordariomycetidae</taxon>
        <taxon>Sordariales</taxon>
        <taxon>Sordariales incertae sedis</taxon>
        <taxon>Madurella</taxon>
    </lineage>
</organism>
<protein>
    <submittedName>
        <fullName evidence="1">Uncharacterized protein</fullName>
    </submittedName>
</protein>
<evidence type="ECO:0000313" key="1">
    <source>
        <dbReference type="EMBL" id="KXX72962.1"/>
    </source>
</evidence>
<accession>A0A175VNU8</accession>